<evidence type="ECO:0000256" key="1">
    <source>
        <dbReference type="SAM" id="Phobius"/>
    </source>
</evidence>
<protein>
    <submittedName>
        <fullName evidence="2">MFS transporter</fullName>
    </submittedName>
</protein>
<comment type="caution">
    <text evidence="2">The sequence shown here is derived from an EMBL/GenBank/DDBJ whole genome shotgun (WGS) entry which is preliminary data.</text>
</comment>
<name>A0A178K3A0_9GAMM</name>
<keyword evidence="1" id="KW-0812">Transmembrane</keyword>
<keyword evidence="3" id="KW-1185">Reference proteome</keyword>
<dbReference type="Proteomes" id="UP000078503">
    <property type="component" value="Unassembled WGS sequence"/>
</dbReference>
<proteinExistence type="predicted"/>
<dbReference type="AlphaFoldDB" id="A0A178K3A0"/>
<reference evidence="2 3" key="1">
    <citation type="submission" date="2016-03" db="EMBL/GenBank/DDBJ databases">
        <title>Photobacterium proteolyticum sp. nov. a protease producing bacterium isolated from ocean sediments of Laizhou Bay.</title>
        <authorList>
            <person name="Li Y."/>
        </authorList>
    </citation>
    <scope>NUCLEOTIDE SEQUENCE [LARGE SCALE GENOMIC DNA]</scope>
    <source>
        <strain evidence="2 3">R-40508</strain>
    </source>
</reference>
<feature type="transmembrane region" description="Helical" evidence="1">
    <location>
        <begin position="60"/>
        <end position="81"/>
    </location>
</feature>
<accession>A0A178K3A0</accession>
<dbReference type="OrthoDB" id="6400409at2"/>
<dbReference type="EMBL" id="LVHF01000033">
    <property type="protein sequence ID" value="OAN11204.1"/>
    <property type="molecule type" value="Genomic_DNA"/>
</dbReference>
<keyword evidence="1" id="KW-1133">Transmembrane helix</keyword>
<evidence type="ECO:0000313" key="2">
    <source>
        <dbReference type="EMBL" id="OAN11204.1"/>
    </source>
</evidence>
<sequence length="133" mass="14595">MSLFSMPFVGSGVDTTLHVIAGVVMVGTIAAAAFGFWRLHELPIKKAHSKEHHQLGLITVLTWIGFIWHWVWVIAVVIAFVDGEQALRRIRDIWKGEADNNERHSATSLSANDHIVSSQTADNKVAAKGVTNA</sequence>
<gene>
    <name evidence="2" type="ORF">A3K86_19800</name>
</gene>
<evidence type="ECO:0000313" key="3">
    <source>
        <dbReference type="Proteomes" id="UP000078503"/>
    </source>
</evidence>
<keyword evidence="1" id="KW-0472">Membrane</keyword>
<dbReference type="RefSeq" id="WP_068335524.1">
    <property type="nucleotide sequence ID" value="NZ_LVHF01000033.1"/>
</dbReference>
<feature type="transmembrane region" description="Helical" evidence="1">
    <location>
        <begin position="20"/>
        <end position="39"/>
    </location>
</feature>
<organism evidence="2 3">
    <name type="scientific">Photobacterium jeanii</name>
    <dbReference type="NCBI Taxonomy" id="858640"/>
    <lineage>
        <taxon>Bacteria</taxon>
        <taxon>Pseudomonadati</taxon>
        <taxon>Pseudomonadota</taxon>
        <taxon>Gammaproteobacteria</taxon>
        <taxon>Vibrionales</taxon>
        <taxon>Vibrionaceae</taxon>
        <taxon>Photobacterium</taxon>
    </lineage>
</organism>
<dbReference type="STRING" id="858640.A3K86_19800"/>